<dbReference type="InterPro" id="IPR035992">
    <property type="entry name" value="Ricin_B-like_lectins"/>
</dbReference>
<dbReference type="SUPFAM" id="SSF50370">
    <property type="entry name" value="Ricin B-like lectins"/>
    <property type="match status" value="1"/>
</dbReference>
<evidence type="ECO:0000259" key="6">
    <source>
        <dbReference type="Pfam" id="PF00150"/>
    </source>
</evidence>
<dbReference type="EMBL" id="JASCZI010271932">
    <property type="protein sequence ID" value="MED6217884.1"/>
    <property type="molecule type" value="Genomic_DNA"/>
</dbReference>
<comment type="similarity">
    <text evidence="1 4">Belongs to the glycosyl hydrolase 5 (cellulase A) family.</text>
</comment>
<dbReference type="InterPro" id="IPR001547">
    <property type="entry name" value="Glyco_hydro_5"/>
</dbReference>
<keyword evidence="5" id="KW-0732">Signal</keyword>
<accession>A0ABU6Z6I8</accession>
<evidence type="ECO:0000256" key="3">
    <source>
        <dbReference type="ARBA" id="ARBA00023295"/>
    </source>
</evidence>
<evidence type="ECO:0000256" key="1">
    <source>
        <dbReference type="ARBA" id="ARBA00005641"/>
    </source>
</evidence>
<gene>
    <name evidence="7" type="ORF">PIB30_021681</name>
</gene>
<dbReference type="InterPro" id="IPR017853">
    <property type="entry name" value="GH"/>
</dbReference>
<comment type="caution">
    <text evidence="7">The sequence shown here is derived from an EMBL/GenBank/DDBJ whole genome shotgun (WGS) entry which is preliminary data.</text>
</comment>
<dbReference type="SUPFAM" id="SSF51445">
    <property type="entry name" value="(Trans)glycosidases"/>
    <property type="match status" value="1"/>
</dbReference>
<reference evidence="7 8" key="1">
    <citation type="journal article" date="2023" name="Plants (Basel)">
        <title>Bridging the Gap: Combining Genomics and Transcriptomics Approaches to Understand Stylosanthes scabra, an Orphan Legume from the Brazilian Caatinga.</title>
        <authorList>
            <person name="Ferreira-Neto J.R.C."/>
            <person name="da Silva M.D."/>
            <person name="Binneck E."/>
            <person name="de Melo N.F."/>
            <person name="da Silva R.H."/>
            <person name="de Melo A.L.T.M."/>
            <person name="Pandolfi V."/>
            <person name="Bustamante F.O."/>
            <person name="Brasileiro-Vidal A.C."/>
            <person name="Benko-Iseppon A.M."/>
        </authorList>
    </citation>
    <scope>NUCLEOTIDE SEQUENCE [LARGE SCALE GENOMIC DNA]</scope>
    <source>
        <tissue evidence="7">Leaves</tissue>
    </source>
</reference>
<evidence type="ECO:0000256" key="5">
    <source>
        <dbReference type="SAM" id="SignalP"/>
    </source>
</evidence>
<dbReference type="PANTHER" id="PTHR31263:SF65">
    <property type="entry name" value="CELLULASE (GLYCOSYL HYDROLASE FAMILY 5)"/>
    <property type="match status" value="1"/>
</dbReference>
<feature type="domain" description="Glycoside hydrolase family 5" evidence="6">
    <location>
        <begin position="70"/>
        <end position="347"/>
    </location>
</feature>
<dbReference type="Gene3D" id="3.20.20.80">
    <property type="entry name" value="Glycosidases"/>
    <property type="match status" value="1"/>
</dbReference>
<proteinExistence type="inferred from homology"/>
<evidence type="ECO:0000256" key="2">
    <source>
        <dbReference type="ARBA" id="ARBA00022801"/>
    </source>
</evidence>
<organism evidence="7 8">
    <name type="scientific">Stylosanthes scabra</name>
    <dbReference type="NCBI Taxonomy" id="79078"/>
    <lineage>
        <taxon>Eukaryota</taxon>
        <taxon>Viridiplantae</taxon>
        <taxon>Streptophyta</taxon>
        <taxon>Embryophyta</taxon>
        <taxon>Tracheophyta</taxon>
        <taxon>Spermatophyta</taxon>
        <taxon>Magnoliopsida</taxon>
        <taxon>eudicotyledons</taxon>
        <taxon>Gunneridae</taxon>
        <taxon>Pentapetalae</taxon>
        <taxon>rosids</taxon>
        <taxon>fabids</taxon>
        <taxon>Fabales</taxon>
        <taxon>Fabaceae</taxon>
        <taxon>Papilionoideae</taxon>
        <taxon>50 kb inversion clade</taxon>
        <taxon>dalbergioids sensu lato</taxon>
        <taxon>Dalbergieae</taxon>
        <taxon>Pterocarpus clade</taxon>
        <taxon>Stylosanthes</taxon>
    </lineage>
</organism>
<keyword evidence="3 4" id="KW-0326">Glycosidase</keyword>
<dbReference type="PANTHER" id="PTHR31263">
    <property type="entry name" value="CELLULASE FAMILY PROTEIN (AFU_ORTHOLOGUE AFUA_5G14560)"/>
    <property type="match status" value="1"/>
</dbReference>
<dbReference type="Pfam" id="PF00150">
    <property type="entry name" value="Cellulase"/>
    <property type="match status" value="1"/>
</dbReference>
<dbReference type="Proteomes" id="UP001341840">
    <property type="component" value="Unassembled WGS sequence"/>
</dbReference>
<evidence type="ECO:0000313" key="7">
    <source>
        <dbReference type="EMBL" id="MED6217884.1"/>
    </source>
</evidence>
<sequence>MSGILYTTLFLLSCYHHSTLQNTEAVPLNTNGRWIVDEGGGERVKLACVNWVSHLEASIPEGLSKQPLDGISKRIKTLGFNCVRLTWPLQLATNHSLSSITVRQSLTNLGLLDSIAGLQSNNPNLIEFSLIKCFQAVVKSLGENDVMVILDNHVSQPSWCCSSMDGNGFFGDTFLDPDQWIMGLTNMASIFKGVTNVVGFSLRNELRGPKQNVNDWFRYMPKGAEAVHAANPDVLVIFSGLNFDTDLSLLQNQSVKLSFNGKLVFEVHRYSFSNGQAWELGNPNQVCGQVTLDFMRNCGFLLDQGMPLFLSEFGVNMRGASVNDNRYFNCLMGLLGELDLDWALWTLVGSYYLREGVVGASEDYGVLNSDWSQVSNASFLQRVSSIQQPFQGPTLQEIQPHKVIFHPLTGLCILRKSTVDPLTLGPCSNSEGWDYTPQEKTLSINGTNLCLHAESEGMPAKLGTTCLDSNSSMWEMISDSKMHLSSSVNNNNNNNGSVCLDVDTNNIVVTNACKCLSQDTQCDPASQWFKLIDSTRRSTSTLSSSIDSMLSLSEIDISRNY</sequence>
<evidence type="ECO:0000313" key="8">
    <source>
        <dbReference type="Proteomes" id="UP001341840"/>
    </source>
</evidence>
<name>A0ABU6Z6I8_9FABA</name>
<evidence type="ECO:0000256" key="4">
    <source>
        <dbReference type="RuleBase" id="RU361153"/>
    </source>
</evidence>
<keyword evidence="8" id="KW-1185">Reference proteome</keyword>
<feature type="chain" id="PRO_5047416725" description="Glycoside hydrolase family 5 domain-containing protein" evidence="5">
    <location>
        <begin position="26"/>
        <end position="561"/>
    </location>
</feature>
<protein>
    <recommendedName>
        <fullName evidence="6">Glycoside hydrolase family 5 domain-containing protein</fullName>
    </recommendedName>
</protein>
<feature type="signal peptide" evidence="5">
    <location>
        <begin position="1"/>
        <end position="25"/>
    </location>
</feature>
<keyword evidence="2 4" id="KW-0378">Hydrolase</keyword>